<evidence type="ECO:0000313" key="2">
    <source>
        <dbReference type="Proteomes" id="UP000095679"/>
    </source>
</evidence>
<accession>A0A173XP79</accession>
<organism evidence="1 2">
    <name type="scientific">Anaerobutyricum hallii</name>
    <dbReference type="NCBI Taxonomy" id="39488"/>
    <lineage>
        <taxon>Bacteria</taxon>
        <taxon>Bacillati</taxon>
        <taxon>Bacillota</taxon>
        <taxon>Clostridia</taxon>
        <taxon>Lachnospirales</taxon>
        <taxon>Lachnospiraceae</taxon>
        <taxon>Anaerobutyricum</taxon>
    </lineage>
</organism>
<dbReference type="RefSeq" id="WP_055297839.1">
    <property type="nucleotide sequence ID" value="NZ_BLYK01000002.1"/>
</dbReference>
<gene>
    <name evidence="1" type="ORF">ERS852450_00155</name>
</gene>
<evidence type="ECO:0000313" key="1">
    <source>
        <dbReference type="EMBL" id="CUN52238.1"/>
    </source>
</evidence>
<dbReference type="EMBL" id="CYZL01000001">
    <property type="protein sequence ID" value="CUN52238.1"/>
    <property type="molecule type" value="Genomic_DNA"/>
</dbReference>
<protein>
    <submittedName>
        <fullName evidence="1">Uncharacterized protein</fullName>
    </submittedName>
</protein>
<dbReference type="AlphaFoldDB" id="A0A173XP79"/>
<sequence>MIKYLDLFEKDMKKHNTDYFVEQIQLYKNMYTHYKNTSCPSPIYTGILNHGDTHCFYFPTNENVNLTWDVDLIYKKFLKFNTTRYISLKDFEKIFSSDLKESQEEIKRIYNSVKNIFPHTYNNILTIFFKPMHKNLILDGRHRYIEFKKFKKNQLINFSYLNSEDIMDCIPTAFDLVKYIILNNLSEMKSFYDQKKNIETMNFEFYGLSLF</sequence>
<name>A0A173XP79_9FIRM</name>
<dbReference type="Proteomes" id="UP000095679">
    <property type="component" value="Unassembled WGS sequence"/>
</dbReference>
<proteinExistence type="predicted"/>
<reference evidence="1 2" key="1">
    <citation type="submission" date="2015-09" db="EMBL/GenBank/DDBJ databases">
        <authorList>
            <consortium name="Pathogen Informatics"/>
        </authorList>
    </citation>
    <scope>NUCLEOTIDE SEQUENCE [LARGE SCALE GENOMIC DNA]</scope>
    <source>
        <strain evidence="1 2">2789STDY5834835</strain>
    </source>
</reference>